<gene>
    <name evidence="1" type="ORF">ACOLOM_LOCUS4000</name>
</gene>
<protein>
    <submittedName>
        <fullName evidence="1">15898_t:CDS:1</fullName>
    </submittedName>
</protein>
<reference evidence="1" key="1">
    <citation type="submission" date="2021-06" db="EMBL/GenBank/DDBJ databases">
        <authorList>
            <person name="Kallberg Y."/>
            <person name="Tangrot J."/>
            <person name="Rosling A."/>
        </authorList>
    </citation>
    <scope>NUCLEOTIDE SEQUENCE</scope>
    <source>
        <strain evidence="1">CL356</strain>
    </source>
</reference>
<sequence>MGSYQNTNYDPEETAGLLSSPGPEQRKARRNLILVFLGAVFISLIAIGVIAVWTEVSYGLPTKRNVILMISDGFGPASETFARDYYQYVNDLPYNYVTPLDKILVGSSRTRSSNSLVTDSAAVNPEGSPCGTILEAAKEIGMVTGLVVTSRITHATPASFSAHVVSRNLEYNIATQQIGDYPLGRNVDLMFGGGRCYFLPNSSEGSCRPDTRDVLSEAKKLGFHYLSTREEFDKLETNSQR</sequence>
<dbReference type="EMBL" id="CAJVPT010006269">
    <property type="protein sequence ID" value="CAG8529187.1"/>
    <property type="molecule type" value="Genomic_DNA"/>
</dbReference>
<evidence type="ECO:0000313" key="2">
    <source>
        <dbReference type="Proteomes" id="UP000789525"/>
    </source>
</evidence>
<keyword evidence="2" id="KW-1185">Reference proteome</keyword>
<name>A0ACA9LJK8_9GLOM</name>
<evidence type="ECO:0000313" key="1">
    <source>
        <dbReference type="EMBL" id="CAG8529187.1"/>
    </source>
</evidence>
<organism evidence="1 2">
    <name type="scientific">Acaulospora colombiana</name>
    <dbReference type="NCBI Taxonomy" id="27376"/>
    <lineage>
        <taxon>Eukaryota</taxon>
        <taxon>Fungi</taxon>
        <taxon>Fungi incertae sedis</taxon>
        <taxon>Mucoromycota</taxon>
        <taxon>Glomeromycotina</taxon>
        <taxon>Glomeromycetes</taxon>
        <taxon>Diversisporales</taxon>
        <taxon>Acaulosporaceae</taxon>
        <taxon>Acaulospora</taxon>
    </lineage>
</organism>
<proteinExistence type="predicted"/>
<dbReference type="Proteomes" id="UP000789525">
    <property type="component" value="Unassembled WGS sequence"/>
</dbReference>
<accession>A0ACA9LJK8</accession>
<comment type="caution">
    <text evidence="1">The sequence shown here is derived from an EMBL/GenBank/DDBJ whole genome shotgun (WGS) entry which is preliminary data.</text>
</comment>